<dbReference type="EMBL" id="MVBM01000003">
    <property type="protein sequence ID" value="OOK75423.1"/>
    <property type="molecule type" value="Genomic_DNA"/>
</dbReference>
<organism evidence="2 3">
    <name type="scientific">Mycobacterium kansasii</name>
    <dbReference type="NCBI Taxonomy" id="1768"/>
    <lineage>
        <taxon>Bacteria</taxon>
        <taxon>Bacillati</taxon>
        <taxon>Actinomycetota</taxon>
        <taxon>Actinomycetes</taxon>
        <taxon>Mycobacteriales</taxon>
        <taxon>Mycobacteriaceae</taxon>
        <taxon>Mycobacterium</taxon>
    </lineage>
</organism>
<dbReference type="AlphaFoldDB" id="A0A1V3X853"/>
<comment type="caution">
    <text evidence="2">The sequence shown here is derived from an EMBL/GenBank/DDBJ whole genome shotgun (WGS) entry which is preliminary data.</text>
</comment>
<sequence>MLRERRFHRTFRARQPASRPRLRVPLAATTTRRRHAMGPTEPSVARTAPTAPPSRRPASHERARSTGYVASTGSQDRSASTAGSVMATGPPGRLRARRRRRRRCR</sequence>
<evidence type="ECO:0000313" key="2">
    <source>
        <dbReference type="EMBL" id="OOK75423.1"/>
    </source>
</evidence>
<name>A0A1V3X853_MYCKA</name>
<protein>
    <submittedName>
        <fullName evidence="2">Uncharacterized protein</fullName>
    </submittedName>
</protein>
<reference evidence="2 3" key="1">
    <citation type="submission" date="2017-02" db="EMBL/GenBank/DDBJ databases">
        <title>Complete genome sequences of Mycobacterium kansasii strains isolated from rhesus macaques.</title>
        <authorList>
            <person name="Panda A."/>
            <person name="Nagaraj S."/>
            <person name="Zhao X."/>
            <person name="Tettelin H."/>
            <person name="Detolla L.J."/>
        </authorList>
    </citation>
    <scope>NUCLEOTIDE SEQUENCE [LARGE SCALE GENOMIC DNA]</scope>
    <source>
        <strain evidence="2 3">11-3813</strain>
    </source>
</reference>
<feature type="compositionally biased region" description="Basic residues" evidence="1">
    <location>
        <begin position="94"/>
        <end position="105"/>
    </location>
</feature>
<dbReference type="Proteomes" id="UP000189229">
    <property type="component" value="Unassembled WGS sequence"/>
</dbReference>
<feature type="compositionally biased region" description="Basic residues" evidence="1">
    <location>
        <begin position="1"/>
        <end position="12"/>
    </location>
</feature>
<evidence type="ECO:0000313" key="3">
    <source>
        <dbReference type="Proteomes" id="UP000189229"/>
    </source>
</evidence>
<feature type="region of interest" description="Disordered" evidence="1">
    <location>
        <begin position="1"/>
        <end position="105"/>
    </location>
</feature>
<feature type="compositionally biased region" description="Polar residues" evidence="1">
    <location>
        <begin position="68"/>
        <end position="83"/>
    </location>
</feature>
<gene>
    <name evidence="2" type="ORF">BZL30_3928</name>
</gene>
<accession>A0A1V3X853</accession>
<evidence type="ECO:0000256" key="1">
    <source>
        <dbReference type="SAM" id="MobiDB-lite"/>
    </source>
</evidence>
<proteinExistence type="predicted"/>